<dbReference type="Proteomes" id="UP000199502">
    <property type="component" value="Unassembled WGS sequence"/>
</dbReference>
<dbReference type="GO" id="GO:0015385">
    <property type="term" value="F:sodium:proton antiporter activity"/>
    <property type="evidence" value="ECO:0007669"/>
    <property type="project" value="TreeGrafter"/>
</dbReference>
<name>A0A1G5K973_9RHOB</name>
<feature type="transmembrane region" description="Helical" evidence="1">
    <location>
        <begin position="64"/>
        <end position="86"/>
    </location>
</feature>
<evidence type="ECO:0000313" key="3">
    <source>
        <dbReference type="Proteomes" id="UP000199502"/>
    </source>
</evidence>
<dbReference type="STRING" id="336292.SAMN05660710_03762"/>
<gene>
    <name evidence="2" type="ORF">SAMN05660710_03762</name>
</gene>
<keyword evidence="3" id="KW-1185">Reference proteome</keyword>
<dbReference type="Pfam" id="PF03334">
    <property type="entry name" value="PhaG_MnhG_YufB"/>
    <property type="match status" value="1"/>
</dbReference>
<sequence length="97" mass="10078">MTGLEYAIAGLLFMGVFFYAAGSLGLLRFPDSASRLHALTKADNVGLGLVALAVALHWGSVAVAAKIAIVWLFAIFTAGATAQVLGQSSKDETDPRP</sequence>
<evidence type="ECO:0000256" key="1">
    <source>
        <dbReference type="SAM" id="Phobius"/>
    </source>
</evidence>
<dbReference type="EMBL" id="FMVT01000026">
    <property type="protein sequence ID" value="SCY96801.1"/>
    <property type="molecule type" value="Genomic_DNA"/>
</dbReference>
<accession>A0A1G5K973</accession>
<feature type="transmembrane region" description="Helical" evidence="1">
    <location>
        <begin position="6"/>
        <end position="27"/>
    </location>
</feature>
<proteinExistence type="predicted"/>
<keyword evidence="1" id="KW-0812">Transmembrane</keyword>
<dbReference type="AlphaFoldDB" id="A0A1G5K973"/>
<reference evidence="2 3" key="1">
    <citation type="submission" date="2016-10" db="EMBL/GenBank/DDBJ databases">
        <authorList>
            <person name="de Groot N.N."/>
        </authorList>
    </citation>
    <scope>NUCLEOTIDE SEQUENCE [LARGE SCALE GENOMIC DNA]</scope>
    <source>
        <strain evidence="2 3">CGMCC 1.8925</strain>
    </source>
</reference>
<protein>
    <submittedName>
        <fullName evidence="2">Multicomponent Na+:H+ antiporter subunit G</fullName>
    </submittedName>
</protein>
<feature type="transmembrane region" description="Helical" evidence="1">
    <location>
        <begin position="39"/>
        <end position="58"/>
    </location>
</feature>
<evidence type="ECO:0000313" key="2">
    <source>
        <dbReference type="EMBL" id="SCY96801.1"/>
    </source>
</evidence>
<dbReference type="PANTHER" id="PTHR34703">
    <property type="entry name" value="ANTIPORTER SUBUNIT MNHG2-RELATED"/>
    <property type="match status" value="1"/>
</dbReference>
<dbReference type="RefSeq" id="WP_043540309.1">
    <property type="nucleotide sequence ID" value="NZ_FMVT01000026.1"/>
</dbReference>
<keyword evidence="1" id="KW-0472">Membrane</keyword>
<dbReference type="PANTHER" id="PTHR34703:SF1">
    <property type="entry name" value="ANTIPORTER SUBUNIT MNHG2-RELATED"/>
    <property type="match status" value="1"/>
</dbReference>
<keyword evidence="1" id="KW-1133">Transmembrane helix</keyword>
<dbReference type="OrthoDB" id="4427992at2"/>
<dbReference type="InterPro" id="IPR005133">
    <property type="entry name" value="PhaG_MnhG_YufB"/>
</dbReference>
<organism evidence="2 3">
    <name type="scientific">Paracoccus tibetensis</name>
    <dbReference type="NCBI Taxonomy" id="336292"/>
    <lineage>
        <taxon>Bacteria</taxon>
        <taxon>Pseudomonadati</taxon>
        <taxon>Pseudomonadota</taxon>
        <taxon>Alphaproteobacteria</taxon>
        <taxon>Rhodobacterales</taxon>
        <taxon>Paracoccaceae</taxon>
        <taxon>Paracoccus</taxon>
    </lineage>
</organism>